<comment type="caution">
    <text evidence="2">The sequence shown here is derived from an EMBL/GenBank/DDBJ whole genome shotgun (WGS) entry which is preliminary data.</text>
</comment>
<dbReference type="EMBL" id="PDUG01000004">
    <property type="protein sequence ID" value="PIC37089.1"/>
    <property type="molecule type" value="Genomic_DNA"/>
</dbReference>
<dbReference type="AlphaFoldDB" id="A0A2G5UC36"/>
<proteinExistence type="predicted"/>
<feature type="region of interest" description="Disordered" evidence="1">
    <location>
        <begin position="1"/>
        <end position="35"/>
    </location>
</feature>
<gene>
    <name evidence="2" type="primary">Cnig_chr_IV.g15846</name>
    <name evidence="2" type="ORF">B9Z55_015846</name>
</gene>
<keyword evidence="3" id="KW-1185">Reference proteome</keyword>
<dbReference type="Proteomes" id="UP000230233">
    <property type="component" value="Chromosome IV"/>
</dbReference>
<protein>
    <submittedName>
        <fullName evidence="2">Uncharacterized protein</fullName>
    </submittedName>
</protein>
<evidence type="ECO:0000256" key="1">
    <source>
        <dbReference type="SAM" id="MobiDB-lite"/>
    </source>
</evidence>
<sequence length="118" mass="12910">MRCLTEPWKTPRTKRAEAASDHRQEATVRDLAPETGRGAAVEARIAVAADPGIAEIDVVREVEAVTGDGDVREVGIVGGAAAVIVEDIGDAQGKEKNRKSMENEEKMLWEIREIMREK</sequence>
<organism evidence="2 3">
    <name type="scientific">Caenorhabditis nigoni</name>
    <dbReference type="NCBI Taxonomy" id="1611254"/>
    <lineage>
        <taxon>Eukaryota</taxon>
        <taxon>Metazoa</taxon>
        <taxon>Ecdysozoa</taxon>
        <taxon>Nematoda</taxon>
        <taxon>Chromadorea</taxon>
        <taxon>Rhabditida</taxon>
        <taxon>Rhabditina</taxon>
        <taxon>Rhabditomorpha</taxon>
        <taxon>Rhabditoidea</taxon>
        <taxon>Rhabditidae</taxon>
        <taxon>Peloderinae</taxon>
        <taxon>Caenorhabditis</taxon>
    </lineage>
</organism>
<name>A0A2G5UC36_9PELO</name>
<reference evidence="3" key="1">
    <citation type="submission" date="2017-10" db="EMBL/GenBank/DDBJ databases">
        <title>Rapid genome shrinkage in a self-fertile nematode reveals novel sperm competition proteins.</title>
        <authorList>
            <person name="Yin D."/>
            <person name="Schwarz E.M."/>
            <person name="Thomas C.G."/>
            <person name="Felde R.L."/>
            <person name="Korf I.F."/>
            <person name="Cutter A.D."/>
            <person name="Schartner C.M."/>
            <person name="Ralston E.J."/>
            <person name="Meyer B.J."/>
            <person name="Haag E.S."/>
        </authorList>
    </citation>
    <scope>NUCLEOTIDE SEQUENCE [LARGE SCALE GENOMIC DNA]</scope>
    <source>
        <strain evidence="3">JU1422</strain>
    </source>
</reference>
<accession>A0A2G5UC36</accession>
<feature type="compositionally biased region" description="Basic and acidic residues" evidence="1">
    <location>
        <begin position="14"/>
        <end position="32"/>
    </location>
</feature>
<evidence type="ECO:0000313" key="2">
    <source>
        <dbReference type="EMBL" id="PIC37089.1"/>
    </source>
</evidence>
<evidence type="ECO:0000313" key="3">
    <source>
        <dbReference type="Proteomes" id="UP000230233"/>
    </source>
</evidence>